<dbReference type="SUPFAM" id="SSF50129">
    <property type="entry name" value="GroES-like"/>
    <property type="match status" value="1"/>
</dbReference>
<dbReference type="InterPro" id="IPR020843">
    <property type="entry name" value="ER"/>
</dbReference>
<sequence length="305" mass="31544">MRALVLHDAGTPPRLKTIDEPDAAAGQQVVKVIAAALNPVDLQQASSSDPSELPKVVGNEAIINSDIGLAYAERTAPSSGSVAERTVIDPDELVVLPEGVSPSAAVALGIPGIAAWLSLTHVGQLSPKETVVVLGATGIAGQIAVQVAKILEAGRVVAAGRRREALEPLTDLGADVIAVLDGQDDTATLREAADGEIDLVFDPLFGAPLVSAIHALRPGGRSVTIGMSAGPTAGVPFNAFLGKQLLSHGNMLAPAELKKDAYRELVAHLAAGRLVVDTEDFPLERAEAAWARQQKGPGRKLVIRP</sequence>
<proteinExistence type="predicted"/>
<dbReference type="RefSeq" id="WP_090608032.1">
    <property type="nucleotide sequence ID" value="NZ_CTEE01000001.1"/>
</dbReference>
<dbReference type="Gene3D" id="3.40.50.720">
    <property type="entry name" value="NAD(P)-binding Rossmann-like Domain"/>
    <property type="match status" value="1"/>
</dbReference>
<dbReference type="EMBL" id="CTEE01000001">
    <property type="protein sequence ID" value="CQD22830.1"/>
    <property type="molecule type" value="Genomic_DNA"/>
</dbReference>
<dbReference type="Proteomes" id="UP000199251">
    <property type="component" value="Unassembled WGS sequence"/>
</dbReference>
<feature type="domain" description="Enoyl reductase (ER)" evidence="1">
    <location>
        <begin position="10"/>
        <end position="303"/>
    </location>
</feature>
<dbReference type="SUPFAM" id="SSF51735">
    <property type="entry name" value="NAD(P)-binding Rossmann-fold domains"/>
    <property type="match status" value="1"/>
</dbReference>
<evidence type="ECO:0000313" key="2">
    <source>
        <dbReference type="EMBL" id="CQD22830.1"/>
    </source>
</evidence>
<dbReference type="Gene3D" id="3.90.180.10">
    <property type="entry name" value="Medium-chain alcohol dehydrogenases, catalytic domain"/>
    <property type="match status" value="2"/>
</dbReference>
<gene>
    <name evidence="2" type="ORF">BN1232_05753</name>
</gene>
<evidence type="ECO:0000259" key="1">
    <source>
        <dbReference type="SMART" id="SM00829"/>
    </source>
</evidence>
<dbReference type="InterPro" id="IPR013149">
    <property type="entry name" value="ADH-like_C"/>
</dbReference>
<dbReference type="AlphaFoldDB" id="A0A0E3WE29"/>
<protein>
    <submittedName>
        <fullName evidence="2">Zn-dependent oxidoreductase</fullName>
    </submittedName>
</protein>
<dbReference type="Pfam" id="PF00107">
    <property type="entry name" value="ADH_zinc_N"/>
    <property type="match status" value="1"/>
</dbReference>
<name>A0A0E3WE29_MYCLN</name>
<dbReference type="InterPro" id="IPR011032">
    <property type="entry name" value="GroES-like_sf"/>
</dbReference>
<dbReference type="GO" id="GO:0016491">
    <property type="term" value="F:oxidoreductase activity"/>
    <property type="evidence" value="ECO:0007669"/>
    <property type="project" value="InterPro"/>
</dbReference>
<dbReference type="STRING" id="141349.BN1232_05753"/>
<dbReference type="PANTHER" id="PTHR43677">
    <property type="entry name" value="SHORT-CHAIN DEHYDROGENASE/REDUCTASE"/>
    <property type="match status" value="1"/>
</dbReference>
<reference evidence="2 3" key="1">
    <citation type="submission" date="2015-03" db="EMBL/GenBank/DDBJ databases">
        <authorList>
            <person name="Urmite Genomes"/>
        </authorList>
    </citation>
    <scope>NUCLEOTIDE SEQUENCE [LARGE SCALE GENOMIC DNA]</scope>
    <source>
        <strain evidence="2 3">CSUR P1491</strain>
    </source>
</reference>
<organism evidence="2 3">
    <name type="scientific">Mycobacterium lentiflavum</name>
    <dbReference type="NCBI Taxonomy" id="141349"/>
    <lineage>
        <taxon>Bacteria</taxon>
        <taxon>Bacillati</taxon>
        <taxon>Actinomycetota</taxon>
        <taxon>Actinomycetes</taxon>
        <taxon>Mycobacteriales</taxon>
        <taxon>Mycobacteriaceae</taxon>
        <taxon>Mycobacterium</taxon>
        <taxon>Mycobacterium simiae complex</taxon>
    </lineage>
</organism>
<dbReference type="OrthoDB" id="9787435at2"/>
<dbReference type="InterPro" id="IPR051397">
    <property type="entry name" value="Zn-ADH-like_protein"/>
</dbReference>
<accession>A0A0E3WE29</accession>
<dbReference type="PANTHER" id="PTHR43677:SF11">
    <property type="entry name" value="ZINC-CONTAINING ALCOHOL DEHYDROGENASE"/>
    <property type="match status" value="1"/>
</dbReference>
<dbReference type="SMART" id="SM00829">
    <property type="entry name" value="PKS_ER"/>
    <property type="match status" value="1"/>
</dbReference>
<dbReference type="InterPro" id="IPR036291">
    <property type="entry name" value="NAD(P)-bd_dom_sf"/>
</dbReference>
<evidence type="ECO:0000313" key="3">
    <source>
        <dbReference type="Proteomes" id="UP000199251"/>
    </source>
</evidence>